<evidence type="ECO:0000256" key="23">
    <source>
        <dbReference type="PIRSR" id="PIRSR000381-2"/>
    </source>
</evidence>
<dbReference type="PROSITE" id="PS50974">
    <property type="entry name" value="ADOMET_ACTIVATION"/>
    <property type="match status" value="1"/>
</dbReference>
<dbReference type="GO" id="GO:0008270">
    <property type="term" value="F:zinc ion binding"/>
    <property type="evidence" value="ECO:0007669"/>
    <property type="project" value="UniProtKB-UniRule"/>
</dbReference>
<dbReference type="GO" id="GO:0031419">
    <property type="term" value="F:cobalamin binding"/>
    <property type="evidence" value="ECO:0007669"/>
    <property type="project" value="UniProtKB-UniRule"/>
</dbReference>
<sequence length="1234" mass="137490">MDAHPIEKALQERILVLDGAMGTMIQRYGLTEADYRGERFRDFPHELKGNNDLLSLTQPHIIREIHEKYLQAGADIIETNTFNSTSISQADYHLQELVYELNYEAARLAKEVAARFSDKPRWVAGSIGPTNRTASLSPDVNRPAYRAITFDTLVDAYYEQVRGLVEGGVDLLLVETVFDTLNAKAALFAIEKYFEDTGKAPLPVMVSGTITDASGRTLSGQTVEAFLISLSHYPLLSIGLNCALGADLMRPYVETLAKQAPFFTSAHPNAGLPNAFGKYDHTPEIMGQMVEDFLREGWLNIIGGCCGTTPEHIRLIADLAQRYAPRRRPAKKHLTALSGLEPLYVNEVTGFVNIGERTNVAGSRKFARLICEGNYEAALAIARQQVENGAQVIDINMDEGMLDAEAAMTHFLHLIASEPDIARVPVMIDSSKWSVLEAGLKCVQGKAVVNSLSLKDGEEEFLRRARLARRYGAAVVVMAFDEQGQADTYERRIEICERAYRLLTERLNFPPEDIIFDPNVLTVGTGIAEHANYAVDFVRAVEWIKKNLPYAKTSGGISNVSFAFRGNDRVREAMHSAFLYKAIRAGLDMGIVNAGMIEVYEEIPKDLLEHVEDVLWNRRPDATERLIAFAETLKNDGAQAAKQTEAWREASVEERLKYALIKGITDYIEADTEEARQKYVSPLKVIEGPLMDGMRIVGDLFGAGKMFLPQVVKSARVMKKSVAYLIPFLEAEKRQNPNGSAAGKILLATVKGDVHDIGKNIVGVVLACNNYEIIDLGVMVPANKIIEEAKKHKVDIIGLSGLITPSLDEMVHVAKELEREGMCVPLLIGGATTSRAHTAVKIAPHYSAPVVHVLDAGRSVPVVSALLSEERASFVEQIRQEYEGLRKQYERKQHTKDLLPIEAARANRLKIDWTQAPLYEPKKLGVHYLMDYPLEEIAAYIDWTPFFWTWELKGKYPAILEDATYGQEARKLLLDARCMLDEIIQQKRLKAHAAFALLPANAVGDDIVVYDTQGTSAGETTYAGTPLPLPLKTVFHMLREQKKKAEGLPNLSLADFVAPISTGRLDYIGCFAVTTGIGLDEWVQQLEAQHDDYRAIMAKALADRLAEAFAELLHARIRREFWAYAPNENLSMEDIIAEKYQGIRPAAGYPACPDHTEKRAIFDLLDAEVKLGMRLTESYAMYPAASVSGWYLAHPQAHYFGIGKIAVDQLQDYAERKGLNLKEMEKWLRPYLSE</sequence>
<evidence type="ECO:0000256" key="24">
    <source>
        <dbReference type="PROSITE-ProRule" id="PRU00333"/>
    </source>
</evidence>
<dbReference type="InterPro" id="IPR050554">
    <property type="entry name" value="Met_Synthase/Corrinoid"/>
</dbReference>
<dbReference type="PROSITE" id="PS50970">
    <property type="entry name" value="HCY"/>
    <property type="match status" value="1"/>
</dbReference>
<evidence type="ECO:0000256" key="11">
    <source>
        <dbReference type="ARBA" id="ARBA00022679"/>
    </source>
</evidence>
<keyword evidence="15 21" id="KW-0862">Zinc</keyword>
<feature type="binding site" evidence="23">
    <location>
        <position position="942"/>
    </location>
    <ligand>
        <name>S-adenosyl-L-methionine</name>
        <dbReference type="ChEBI" id="CHEBI:59789"/>
    </ligand>
</feature>
<dbReference type="GO" id="GO:0008705">
    <property type="term" value="F:methionine synthase activity"/>
    <property type="evidence" value="ECO:0007669"/>
    <property type="project" value="UniProtKB-UniRule"/>
</dbReference>
<feature type="binding site" evidence="23">
    <location>
        <position position="687"/>
    </location>
    <ligand>
        <name>methylcob(III)alamin</name>
        <dbReference type="ChEBI" id="CHEBI:28115"/>
    </ligand>
</feature>
<comment type="domain">
    <text evidence="21">Modular enzyme with four functionally distinct domains. The isolated Hcy-binding domain catalyzes methyl transfer from free methylcobalamin to homocysteine. The Hcy-binding domain in association with the pterin-binding domain catalyzes the methylation of cob(I)alamin by methyltetrahydrofolate and the methylation of homocysteine. The B12-binding domain binds the cofactor. The AdoMet activation domain binds S-adenosyl-L-methionine. Under aerobic conditions cob(I)alamin can be converted to inactive cob(II)alamin. Reductive methylation by S-adenosyl-L-methionine and flavodoxin regenerates methylcobalamin.</text>
</comment>
<evidence type="ECO:0000256" key="13">
    <source>
        <dbReference type="ARBA" id="ARBA00022723"/>
    </source>
</evidence>
<evidence type="ECO:0000256" key="6">
    <source>
        <dbReference type="ARBA" id="ARBA00012032"/>
    </source>
</evidence>
<dbReference type="InterPro" id="IPR011822">
    <property type="entry name" value="MetH"/>
</dbReference>
<keyword evidence="13 21" id="KW-0479">Metal-binding</keyword>
<evidence type="ECO:0000256" key="9">
    <source>
        <dbReference type="ARBA" id="ARBA00022605"/>
    </source>
</evidence>
<dbReference type="SUPFAM" id="SSF47644">
    <property type="entry name" value="Methionine synthase domain"/>
    <property type="match status" value="1"/>
</dbReference>
<protein>
    <recommendedName>
        <fullName evidence="7 20">Methionine synthase</fullName>
        <ecNumber evidence="6 20">2.1.1.13</ecNumber>
    </recommendedName>
    <alternativeName>
        <fullName evidence="19 21">5-methyltetrahydrofolate--homocysteine methyltransferase</fullName>
    </alternativeName>
</protein>
<gene>
    <name evidence="30" type="ORF">FHS56_001670</name>
</gene>
<feature type="binding site" evidence="22 24">
    <location>
        <position position="242"/>
    </location>
    <ligand>
        <name>Zn(2+)</name>
        <dbReference type="ChEBI" id="CHEBI:29105"/>
    </ligand>
</feature>
<dbReference type="AlphaFoldDB" id="A0A846MSC3"/>
<comment type="catalytic activity">
    <reaction evidence="1 21">
        <text>(6S)-5-methyl-5,6,7,8-tetrahydrofolate + L-homocysteine = (6S)-5,6,7,8-tetrahydrofolate + L-methionine</text>
        <dbReference type="Rhea" id="RHEA:11172"/>
        <dbReference type="ChEBI" id="CHEBI:18608"/>
        <dbReference type="ChEBI" id="CHEBI:57453"/>
        <dbReference type="ChEBI" id="CHEBI:57844"/>
        <dbReference type="ChEBI" id="CHEBI:58199"/>
        <dbReference type="EC" id="2.1.1.13"/>
    </reaction>
</comment>
<dbReference type="InterPro" id="IPR006158">
    <property type="entry name" value="Cobalamin-bd"/>
</dbReference>
<dbReference type="InterPro" id="IPR036589">
    <property type="entry name" value="HCY_dom_sf"/>
</dbReference>
<evidence type="ECO:0000256" key="22">
    <source>
        <dbReference type="PIRSR" id="PIRSR000381-1"/>
    </source>
</evidence>
<evidence type="ECO:0000256" key="16">
    <source>
        <dbReference type="ARBA" id="ARBA00023167"/>
    </source>
</evidence>
<feature type="binding site" evidence="23">
    <location>
        <position position="800"/>
    </location>
    <ligand>
        <name>methylcob(III)alamin</name>
        <dbReference type="ChEBI" id="CHEBI:28115"/>
    </ligand>
</feature>
<comment type="cofactor">
    <cofactor evidence="3 21 22">
        <name>methylcob(III)alamin</name>
        <dbReference type="ChEBI" id="CHEBI:28115"/>
    </cofactor>
</comment>
<evidence type="ECO:0000256" key="21">
    <source>
        <dbReference type="PIRNR" id="PIRNR000381"/>
    </source>
</evidence>
<comment type="caution">
    <text evidence="30">The sequence shown here is derived from an EMBL/GenBank/DDBJ whole genome shotgun (WGS) entry which is preliminary data.</text>
</comment>
<dbReference type="Gene3D" id="3.20.20.20">
    <property type="entry name" value="Dihydropteroate synthase-like"/>
    <property type="match status" value="1"/>
</dbReference>
<feature type="domain" description="Pterin-binding" evidence="26">
    <location>
        <begin position="346"/>
        <end position="612"/>
    </location>
</feature>
<dbReference type="PROSITE" id="PS50972">
    <property type="entry name" value="PTERIN_BINDING"/>
    <property type="match status" value="1"/>
</dbReference>
<dbReference type="CDD" id="cd00740">
    <property type="entry name" value="MeTr"/>
    <property type="match status" value="1"/>
</dbReference>
<dbReference type="Gene3D" id="3.40.50.280">
    <property type="entry name" value="Cobalamin-binding domain"/>
    <property type="match status" value="1"/>
</dbReference>
<feature type="binding site" evidence="22 24">
    <location>
        <position position="306"/>
    </location>
    <ligand>
        <name>Zn(2+)</name>
        <dbReference type="ChEBI" id="CHEBI:29105"/>
    </ligand>
</feature>
<feature type="domain" description="AdoMet activation" evidence="27">
    <location>
        <begin position="892"/>
        <end position="1234"/>
    </location>
</feature>
<dbReference type="SUPFAM" id="SSF82282">
    <property type="entry name" value="Homocysteine S-methyltransferase"/>
    <property type="match status" value="1"/>
</dbReference>
<dbReference type="GO" id="GO:0050667">
    <property type="term" value="P:homocysteine metabolic process"/>
    <property type="evidence" value="ECO:0007669"/>
    <property type="project" value="TreeGrafter"/>
</dbReference>
<evidence type="ECO:0000256" key="1">
    <source>
        <dbReference type="ARBA" id="ARBA00001700"/>
    </source>
</evidence>
<feature type="binding site" evidence="23">
    <location>
        <position position="1144"/>
    </location>
    <ligand>
        <name>S-adenosyl-L-methionine</name>
        <dbReference type="ChEBI" id="CHEBI:59789"/>
    </ligand>
</feature>
<organism evidence="30 31">
    <name type="scientific">Thermonema lapsum</name>
    <dbReference type="NCBI Taxonomy" id="28195"/>
    <lineage>
        <taxon>Bacteria</taxon>
        <taxon>Pseudomonadati</taxon>
        <taxon>Bacteroidota</taxon>
        <taxon>Cytophagia</taxon>
        <taxon>Cytophagales</taxon>
        <taxon>Thermonemataceae</taxon>
        <taxon>Thermonema</taxon>
    </lineage>
</organism>
<evidence type="ECO:0000259" key="25">
    <source>
        <dbReference type="PROSITE" id="PS50970"/>
    </source>
</evidence>
<keyword evidence="17 21" id="KW-0170">Cobalt</keyword>
<keyword evidence="8 21" id="KW-0489">Methyltransferase</keyword>
<dbReference type="GO" id="GO:0032259">
    <property type="term" value="P:methylation"/>
    <property type="evidence" value="ECO:0007669"/>
    <property type="project" value="UniProtKB-KW"/>
</dbReference>
<evidence type="ECO:0000256" key="15">
    <source>
        <dbReference type="ARBA" id="ARBA00022833"/>
    </source>
</evidence>
<evidence type="ECO:0000256" key="10">
    <source>
        <dbReference type="ARBA" id="ARBA00022628"/>
    </source>
</evidence>
<evidence type="ECO:0000256" key="20">
    <source>
        <dbReference type="NCBIfam" id="TIGR02082"/>
    </source>
</evidence>
<feature type="binding site" description="axial binding residue" evidence="22">
    <location>
        <position position="755"/>
    </location>
    <ligand>
        <name>methylcob(III)alamin</name>
        <dbReference type="ChEBI" id="CHEBI:28115"/>
    </ligand>
    <ligandPart>
        <name>Co</name>
        <dbReference type="ChEBI" id="CHEBI:27638"/>
    </ligandPart>
</feature>
<feature type="binding site" evidence="23">
    <location>
        <position position="856"/>
    </location>
    <ligand>
        <name>methylcob(III)alamin</name>
        <dbReference type="ChEBI" id="CHEBI:28115"/>
    </ligand>
</feature>
<evidence type="ECO:0000256" key="12">
    <source>
        <dbReference type="ARBA" id="ARBA00022691"/>
    </source>
</evidence>
<dbReference type="Pfam" id="PF02607">
    <property type="entry name" value="B12-binding_2"/>
    <property type="match status" value="1"/>
</dbReference>
<name>A0A846MSC3_9BACT</name>
<comment type="similarity">
    <text evidence="5">Belongs to the vitamin-B12 dependent methionine synthase family.</text>
</comment>
<dbReference type="PANTHER" id="PTHR45833">
    <property type="entry name" value="METHIONINE SYNTHASE"/>
    <property type="match status" value="1"/>
</dbReference>
<dbReference type="Pfam" id="PF02310">
    <property type="entry name" value="B12-binding"/>
    <property type="match status" value="1"/>
</dbReference>
<keyword evidence="11 21" id="KW-0808">Transferase</keyword>
<dbReference type="Pfam" id="PF00809">
    <property type="entry name" value="Pterin_bind"/>
    <property type="match status" value="1"/>
</dbReference>
<evidence type="ECO:0000256" key="7">
    <source>
        <dbReference type="ARBA" id="ARBA00013998"/>
    </source>
</evidence>
<keyword evidence="9 21" id="KW-0028">Amino-acid biosynthesis</keyword>
<evidence type="ECO:0000259" key="28">
    <source>
        <dbReference type="PROSITE" id="PS51332"/>
    </source>
</evidence>
<dbReference type="InterPro" id="IPR011005">
    <property type="entry name" value="Dihydropteroate_synth-like_sf"/>
</dbReference>
<dbReference type="SUPFAM" id="SSF52242">
    <property type="entry name" value="Cobalamin (vitamin B12)-binding domain"/>
    <property type="match status" value="1"/>
</dbReference>
<dbReference type="FunFam" id="3.20.20.330:FF:000001">
    <property type="entry name" value="Methionine synthase"/>
    <property type="match status" value="1"/>
</dbReference>
<dbReference type="FunFam" id="3.40.50.280:FF:000001">
    <property type="entry name" value="Methionine synthase"/>
    <property type="match status" value="1"/>
</dbReference>
<evidence type="ECO:0000256" key="3">
    <source>
        <dbReference type="ARBA" id="ARBA00001956"/>
    </source>
</evidence>
<feature type="domain" description="B12-binding N-terminal" evidence="29">
    <location>
        <begin position="643"/>
        <end position="737"/>
    </location>
</feature>
<dbReference type="Gene3D" id="1.10.288.10">
    <property type="entry name" value="Cobalamin-dependent Methionine Synthase, domain 2"/>
    <property type="match status" value="1"/>
</dbReference>
<feature type="binding site" evidence="23">
    <location>
        <begin position="1199"/>
        <end position="1200"/>
    </location>
    <ligand>
        <name>S-adenosyl-L-methionine</name>
        <dbReference type="ChEBI" id="CHEBI:59789"/>
    </ligand>
</feature>
<dbReference type="EC" id="2.1.1.13" evidence="6 20"/>
<feature type="binding site" evidence="22 24">
    <location>
        <position position="305"/>
    </location>
    <ligand>
        <name>Zn(2+)</name>
        <dbReference type="ChEBI" id="CHEBI:29105"/>
    </ligand>
</feature>
<proteinExistence type="inferred from homology"/>
<accession>A0A846MSC3</accession>
<dbReference type="PROSITE" id="PS51337">
    <property type="entry name" value="B12_BINDING_NTER"/>
    <property type="match status" value="1"/>
</dbReference>
<dbReference type="InterPro" id="IPR033706">
    <property type="entry name" value="Met_synthase_B12-bd"/>
</dbReference>
<evidence type="ECO:0000256" key="5">
    <source>
        <dbReference type="ARBA" id="ARBA00010398"/>
    </source>
</evidence>
<dbReference type="NCBIfam" id="TIGR02082">
    <property type="entry name" value="metH"/>
    <property type="match status" value="1"/>
</dbReference>
<keyword evidence="14" id="KW-0677">Repeat</keyword>
<evidence type="ECO:0000259" key="27">
    <source>
        <dbReference type="PROSITE" id="PS50974"/>
    </source>
</evidence>
<dbReference type="SMART" id="SM01018">
    <property type="entry name" value="B12-binding_2"/>
    <property type="match status" value="1"/>
</dbReference>
<evidence type="ECO:0000256" key="8">
    <source>
        <dbReference type="ARBA" id="ARBA00022603"/>
    </source>
</evidence>
<dbReference type="Pfam" id="PF02574">
    <property type="entry name" value="S-methyl_trans"/>
    <property type="match status" value="1"/>
</dbReference>
<evidence type="ECO:0000313" key="30">
    <source>
        <dbReference type="EMBL" id="NIK74157.1"/>
    </source>
</evidence>
<dbReference type="Pfam" id="PF02965">
    <property type="entry name" value="Met_synt_B12"/>
    <property type="match status" value="1"/>
</dbReference>
<dbReference type="NCBIfam" id="NF007024">
    <property type="entry name" value="PRK09490.1"/>
    <property type="match status" value="1"/>
</dbReference>
<dbReference type="InterPro" id="IPR004223">
    <property type="entry name" value="VitB12-dep_Met_synth_activ_dom"/>
</dbReference>
<dbReference type="FunFam" id="3.20.20.20:FF:000002">
    <property type="entry name" value="Methionine synthase"/>
    <property type="match status" value="1"/>
</dbReference>
<dbReference type="Gene3D" id="3.10.196.10">
    <property type="entry name" value="Vitamin B12-dependent methionine synthase, activation domain"/>
    <property type="match status" value="1"/>
</dbReference>
<keyword evidence="31" id="KW-1185">Reference proteome</keyword>
<dbReference type="EMBL" id="JAASRN010000002">
    <property type="protein sequence ID" value="NIK74157.1"/>
    <property type="molecule type" value="Genomic_DNA"/>
</dbReference>
<comment type="cofactor">
    <cofactor evidence="2 21 24">
        <name>Zn(2+)</name>
        <dbReference type="ChEBI" id="CHEBI:29105"/>
    </cofactor>
</comment>
<dbReference type="GO" id="GO:0046653">
    <property type="term" value="P:tetrahydrofolate metabolic process"/>
    <property type="evidence" value="ECO:0007669"/>
    <property type="project" value="TreeGrafter"/>
</dbReference>
<dbReference type="UniPathway" id="UPA00051">
    <property type="reaction ID" value="UER00081"/>
</dbReference>
<evidence type="ECO:0000259" key="29">
    <source>
        <dbReference type="PROSITE" id="PS51337"/>
    </source>
</evidence>
<dbReference type="Proteomes" id="UP000537126">
    <property type="component" value="Unassembled WGS sequence"/>
</dbReference>
<dbReference type="Gene3D" id="1.10.1240.10">
    <property type="entry name" value="Methionine synthase domain"/>
    <property type="match status" value="1"/>
</dbReference>
<evidence type="ECO:0000313" key="31">
    <source>
        <dbReference type="Proteomes" id="UP000537126"/>
    </source>
</evidence>
<feature type="domain" description="Hcy-binding" evidence="25">
    <location>
        <begin position="3"/>
        <end position="320"/>
    </location>
</feature>
<comment type="function">
    <text evidence="18 21">Catalyzes the transfer of a methyl group from methyl-cobalamin to homocysteine, yielding enzyme-bound cob(I)alamin and methionine. Subsequently, remethylates the cofactor using methyltetrahydrofolate.</text>
</comment>
<evidence type="ECO:0000256" key="18">
    <source>
        <dbReference type="ARBA" id="ARBA00025552"/>
    </source>
</evidence>
<dbReference type="GO" id="GO:0005829">
    <property type="term" value="C:cytosol"/>
    <property type="evidence" value="ECO:0007669"/>
    <property type="project" value="TreeGrafter"/>
</dbReference>
<evidence type="ECO:0000256" key="17">
    <source>
        <dbReference type="ARBA" id="ARBA00023285"/>
    </source>
</evidence>
<dbReference type="InterPro" id="IPR036724">
    <property type="entry name" value="Cobalamin-bd_sf"/>
</dbReference>
<evidence type="ECO:0000256" key="2">
    <source>
        <dbReference type="ARBA" id="ARBA00001947"/>
    </source>
</evidence>
<feature type="binding site" evidence="23">
    <location>
        <position position="804"/>
    </location>
    <ligand>
        <name>methylcob(III)alamin</name>
        <dbReference type="ChEBI" id="CHEBI:28115"/>
    </ligand>
</feature>
<dbReference type="FunFam" id="1.10.1240.10:FF:000001">
    <property type="entry name" value="Methionine synthase"/>
    <property type="match status" value="1"/>
</dbReference>
<keyword evidence="16 21" id="KW-0486">Methionine biosynthesis</keyword>
<dbReference type="PIRSF" id="PIRSF000381">
    <property type="entry name" value="MetH"/>
    <property type="match status" value="1"/>
</dbReference>
<dbReference type="SUPFAM" id="SSF56507">
    <property type="entry name" value="Methionine synthase activation domain-like"/>
    <property type="match status" value="1"/>
</dbReference>
<comment type="pathway">
    <text evidence="4 21">Amino-acid biosynthesis; L-methionine biosynthesis via de novo pathway; L-methionine from L-homocysteine (MetH route): step 1/1.</text>
</comment>
<dbReference type="CDD" id="cd02069">
    <property type="entry name" value="methionine_synthase_B12_BD"/>
    <property type="match status" value="1"/>
</dbReference>
<dbReference type="InterPro" id="IPR003759">
    <property type="entry name" value="Cbl-bd_cap"/>
</dbReference>
<reference evidence="30 31" key="1">
    <citation type="submission" date="2020-03" db="EMBL/GenBank/DDBJ databases">
        <title>Genomic Encyclopedia of Type Strains, Phase IV (KMG-IV): sequencing the most valuable type-strain genomes for metagenomic binning, comparative biology and taxonomic classification.</title>
        <authorList>
            <person name="Goeker M."/>
        </authorList>
    </citation>
    <scope>NUCLEOTIDE SEQUENCE [LARGE SCALE GENOMIC DNA]</scope>
    <source>
        <strain evidence="30 31">DSM 5718</strain>
    </source>
</reference>
<dbReference type="InterPro" id="IPR000489">
    <property type="entry name" value="Pterin-binding_dom"/>
</dbReference>
<keyword evidence="10 21" id="KW-0846">Cobalamin</keyword>
<evidence type="ECO:0000256" key="14">
    <source>
        <dbReference type="ARBA" id="ARBA00022737"/>
    </source>
</evidence>
<dbReference type="Gene3D" id="3.20.20.330">
    <property type="entry name" value="Homocysteine-binding-like domain"/>
    <property type="match status" value="1"/>
</dbReference>
<evidence type="ECO:0000256" key="19">
    <source>
        <dbReference type="ARBA" id="ARBA00031040"/>
    </source>
</evidence>
<dbReference type="InterPro" id="IPR037010">
    <property type="entry name" value="VitB12-dep_Met_synth_activ_sf"/>
</dbReference>
<evidence type="ECO:0000259" key="26">
    <source>
        <dbReference type="PROSITE" id="PS50972"/>
    </source>
</evidence>
<dbReference type="InterPro" id="IPR003726">
    <property type="entry name" value="HCY_dom"/>
</dbReference>
<dbReference type="InterPro" id="IPR036594">
    <property type="entry name" value="Meth_synthase_dom"/>
</dbReference>
<dbReference type="PANTHER" id="PTHR45833:SF1">
    <property type="entry name" value="METHIONINE SYNTHASE"/>
    <property type="match status" value="1"/>
</dbReference>
<feature type="binding site" evidence="23">
    <location>
        <begin position="752"/>
        <end position="756"/>
    </location>
    <ligand>
        <name>methylcob(III)alamin</name>
        <dbReference type="ChEBI" id="CHEBI:28115"/>
    </ligand>
</feature>
<keyword evidence="12 21" id="KW-0949">S-adenosyl-L-methionine</keyword>
<dbReference type="SUPFAM" id="SSF51717">
    <property type="entry name" value="Dihydropteroate synthetase-like"/>
    <property type="match status" value="1"/>
</dbReference>
<dbReference type="PROSITE" id="PS51332">
    <property type="entry name" value="B12_BINDING"/>
    <property type="match status" value="1"/>
</dbReference>
<feature type="domain" description="B12-binding" evidence="28">
    <location>
        <begin position="742"/>
        <end position="877"/>
    </location>
</feature>
<evidence type="ECO:0000256" key="4">
    <source>
        <dbReference type="ARBA" id="ARBA00005178"/>
    </source>
</evidence>